<evidence type="ECO:0000313" key="1">
    <source>
        <dbReference type="EMBL" id="PXA04814.1"/>
    </source>
</evidence>
<name>A0A317ZGN8_9BACT</name>
<sequence length="105" mass="12003">MTAYALSFAFALMSKFEQRKKGKRAAKSAFNNRVDWEQFPDPLRSFAEELMTENPETFWGVSEDGCRLFAFNEDEANGTVLINEVRIPNYSGPLLESWIAEVSEL</sequence>
<evidence type="ECO:0008006" key="3">
    <source>
        <dbReference type="Google" id="ProtNLM"/>
    </source>
</evidence>
<dbReference type="InParanoid" id="A0A317ZGN8"/>
<evidence type="ECO:0000313" key="2">
    <source>
        <dbReference type="Proteomes" id="UP000247099"/>
    </source>
</evidence>
<dbReference type="EMBL" id="QHJQ01000003">
    <property type="protein sequence ID" value="PXA04814.1"/>
    <property type="molecule type" value="Genomic_DNA"/>
</dbReference>
<keyword evidence="2" id="KW-1185">Reference proteome</keyword>
<gene>
    <name evidence="1" type="ORF">DDZ13_06520</name>
</gene>
<dbReference type="Proteomes" id="UP000247099">
    <property type="component" value="Unassembled WGS sequence"/>
</dbReference>
<organism evidence="1 2">
    <name type="scientific">Coraliomargarita sinensis</name>
    <dbReference type="NCBI Taxonomy" id="2174842"/>
    <lineage>
        <taxon>Bacteria</taxon>
        <taxon>Pseudomonadati</taxon>
        <taxon>Verrucomicrobiota</taxon>
        <taxon>Opitutia</taxon>
        <taxon>Puniceicoccales</taxon>
        <taxon>Coraliomargaritaceae</taxon>
        <taxon>Coraliomargarita</taxon>
    </lineage>
</organism>
<comment type="caution">
    <text evidence="1">The sequence shown here is derived from an EMBL/GenBank/DDBJ whole genome shotgun (WGS) entry which is preliminary data.</text>
</comment>
<accession>A0A317ZGN8</accession>
<protein>
    <recommendedName>
        <fullName evidence="3">SMI1/KNR4 family protein</fullName>
    </recommendedName>
</protein>
<dbReference type="AlphaFoldDB" id="A0A317ZGN8"/>
<proteinExistence type="predicted"/>
<reference evidence="1 2" key="1">
    <citation type="submission" date="2018-05" db="EMBL/GenBank/DDBJ databases">
        <title>Coraliomargarita sinensis sp. nov., isolated from a marine solar saltern.</title>
        <authorList>
            <person name="Zhou L.Y."/>
        </authorList>
    </citation>
    <scope>NUCLEOTIDE SEQUENCE [LARGE SCALE GENOMIC DNA]</scope>
    <source>
        <strain evidence="1 2">WN38</strain>
    </source>
</reference>